<feature type="region of interest" description="Disordered" evidence="6">
    <location>
        <begin position="1643"/>
        <end position="1742"/>
    </location>
</feature>
<dbReference type="SUPFAM" id="SSF57903">
    <property type="entry name" value="FYVE/PHD zinc finger"/>
    <property type="match status" value="1"/>
</dbReference>
<comment type="caution">
    <text evidence="12">The sequence shown here is derived from an EMBL/GenBank/DDBJ whole genome shotgun (WGS) entry which is preliminary data.</text>
</comment>
<dbReference type="InterPro" id="IPR013083">
    <property type="entry name" value="Znf_RING/FYVE/PHD"/>
</dbReference>
<evidence type="ECO:0000259" key="11">
    <source>
        <dbReference type="PROSITE" id="PS51805"/>
    </source>
</evidence>
<dbReference type="Pfam" id="PF01426">
    <property type="entry name" value="BAH"/>
    <property type="match status" value="1"/>
</dbReference>
<feature type="transmembrane region" description="Helical" evidence="7">
    <location>
        <begin position="1595"/>
        <end position="1615"/>
    </location>
</feature>
<dbReference type="EMBL" id="JAKIXB020000004">
    <property type="protein sequence ID" value="KAL1609217.1"/>
    <property type="molecule type" value="Genomic_DNA"/>
</dbReference>
<evidence type="ECO:0000256" key="5">
    <source>
        <dbReference type="PROSITE-ProRule" id="PRU00146"/>
    </source>
</evidence>
<name>A0ABR3RXY1_9PLEO</name>
<dbReference type="InterPro" id="IPR029617">
    <property type="entry name" value="Snt2"/>
</dbReference>
<dbReference type="Pfam" id="PF13832">
    <property type="entry name" value="zf-HC5HC2H_2"/>
    <property type="match status" value="1"/>
</dbReference>
<reference evidence="12 13" key="1">
    <citation type="submission" date="2024-02" db="EMBL/GenBank/DDBJ databases">
        <title>De novo assembly and annotation of 12 fungi associated with fruit tree decline syndrome in Ontario, Canada.</title>
        <authorList>
            <person name="Sulman M."/>
            <person name="Ellouze W."/>
            <person name="Ilyukhin E."/>
        </authorList>
    </citation>
    <scope>NUCLEOTIDE SEQUENCE [LARGE SCALE GENOMIC DNA]</scope>
    <source>
        <strain evidence="12 13">M97-236</strain>
    </source>
</reference>
<keyword evidence="7" id="KW-1133">Transmembrane helix</keyword>
<feature type="compositionally biased region" description="Basic and acidic residues" evidence="6">
    <location>
        <begin position="960"/>
        <end position="969"/>
    </location>
</feature>
<feature type="compositionally biased region" description="Polar residues" evidence="6">
    <location>
        <begin position="142"/>
        <end position="159"/>
    </location>
</feature>
<evidence type="ECO:0000256" key="7">
    <source>
        <dbReference type="SAM" id="Phobius"/>
    </source>
</evidence>
<dbReference type="SMART" id="SM00249">
    <property type="entry name" value="PHD"/>
    <property type="match status" value="2"/>
</dbReference>
<evidence type="ECO:0000313" key="12">
    <source>
        <dbReference type="EMBL" id="KAL1609217.1"/>
    </source>
</evidence>
<dbReference type="InterPro" id="IPR001965">
    <property type="entry name" value="Znf_PHD"/>
</dbReference>
<evidence type="ECO:0000256" key="6">
    <source>
        <dbReference type="SAM" id="MobiDB-lite"/>
    </source>
</evidence>
<feature type="domain" description="BAH" evidence="9">
    <location>
        <begin position="286"/>
        <end position="404"/>
    </location>
</feature>
<feature type="compositionally biased region" description="Low complexity" evidence="6">
    <location>
        <begin position="232"/>
        <end position="255"/>
    </location>
</feature>
<evidence type="ECO:0000259" key="9">
    <source>
        <dbReference type="PROSITE" id="PS51038"/>
    </source>
</evidence>
<evidence type="ECO:0000256" key="1">
    <source>
        <dbReference type="ARBA" id="ARBA00022723"/>
    </source>
</evidence>
<dbReference type="InterPro" id="IPR043151">
    <property type="entry name" value="BAH_sf"/>
</dbReference>
<feature type="compositionally biased region" description="Polar residues" evidence="6">
    <location>
        <begin position="12"/>
        <end position="26"/>
    </location>
</feature>
<dbReference type="PROSITE" id="PS51038">
    <property type="entry name" value="BAH"/>
    <property type="match status" value="1"/>
</dbReference>
<dbReference type="InterPro" id="IPR001025">
    <property type="entry name" value="BAH_dom"/>
</dbReference>
<feature type="region of interest" description="Disordered" evidence="6">
    <location>
        <begin position="932"/>
        <end position="985"/>
    </location>
</feature>
<proteinExistence type="predicted"/>
<evidence type="ECO:0000259" key="8">
    <source>
        <dbReference type="PROSITE" id="PS50016"/>
    </source>
</evidence>
<dbReference type="InterPro" id="IPR011011">
    <property type="entry name" value="Znf_FYVE_PHD"/>
</dbReference>
<organism evidence="12 13">
    <name type="scientific">Nothophoma quercina</name>
    <dbReference type="NCBI Taxonomy" id="749835"/>
    <lineage>
        <taxon>Eukaryota</taxon>
        <taxon>Fungi</taxon>
        <taxon>Dikarya</taxon>
        <taxon>Ascomycota</taxon>
        <taxon>Pezizomycotina</taxon>
        <taxon>Dothideomycetes</taxon>
        <taxon>Pleosporomycetidae</taxon>
        <taxon>Pleosporales</taxon>
        <taxon>Pleosporineae</taxon>
        <taxon>Didymellaceae</taxon>
        <taxon>Nothophoma</taxon>
    </lineage>
</organism>
<evidence type="ECO:0000256" key="3">
    <source>
        <dbReference type="ARBA" id="ARBA00022833"/>
    </source>
</evidence>
<feature type="compositionally biased region" description="Low complexity" evidence="6">
    <location>
        <begin position="204"/>
        <end position="217"/>
    </location>
</feature>
<feature type="region of interest" description="Disordered" evidence="6">
    <location>
        <begin position="1281"/>
        <end position="1323"/>
    </location>
</feature>
<protein>
    <submittedName>
        <fullName evidence="12">PHD type zinc finger protein with BAH domain-containing protein</fullName>
    </submittedName>
</protein>
<dbReference type="PANTHER" id="PTHR47672">
    <property type="entry name" value="E3 UBIQUITIN-PROTEIN LIGASE SNT2"/>
    <property type="match status" value="1"/>
</dbReference>
<dbReference type="Pfam" id="PF13831">
    <property type="entry name" value="PHD_2"/>
    <property type="match status" value="1"/>
</dbReference>
<feature type="compositionally biased region" description="Acidic residues" evidence="6">
    <location>
        <begin position="473"/>
        <end position="489"/>
    </location>
</feature>
<accession>A0ABR3RXY1</accession>
<dbReference type="InterPro" id="IPR000949">
    <property type="entry name" value="ELM2_dom"/>
</dbReference>
<feature type="region of interest" description="Disordered" evidence="6">
    <location>
        <begin position="1424"/>
        <end position="1449"/>
    </location>
</feature>
<feature type="compositionally biased region" description="Polar residues" evidence="6">
    <location>
        <begin position="1281"/>
        <end position="1296"/>
    </location>
</feature>
<dbReference type="Gene3D" id="3.30.40.10">
    <property type="entry name" value="Zinc/RING finger domain, C3HC4 (zinc finger)"/>
    <property type="match status" value="2"/>
</dbReference>
<feature type="region of interest" description="Disordered" evidence="6">
    <location>
        <begin position="1466"/>
        <end position="1499"/>
    </location>
</feature>
<feature type="compositionally biased region" description="Polar residues" evidence="6">
    <location>
        <begin position="37"/>
        <end position="68"/>
    </location>
</feature>
<feature type="compositionally biased region" description="Pro residues" evidence="6">
    <location>
        <begin position="1470"/>
        <end position="1486"/>
    </location>
</feature>
<keyword evidence="1" id="KW-0479">Metal-binding</keyword>
<feature type="transmembrane region" description="Helical" evidence="7">
    <location>
        <begin position="1561"/>
        <end position="1583"/>
    </location>
</feature>
<gene>
    <name evidence="12" type="primary">SNT2</name>
    <name evidence="12" type="ORF">SLS59_001581</name>
</gene>
<keyword evidence="4" id="KW-0539">Nucleus</keyword>
<feature type="domain" description="PHD-type" evidence="8">
    <location>
        <begin position="989"/>
        <end position="1036"/>
    </location>
</feature>
<feature type="compositionally biased region" description="Pro residues" evidence="6">
    <location>
        <begin position="970"/>
        <end position="983"/>
    </location>
</feature>
<dbReference type="Proteomes" id="UP001521222">
    <property type="component" value="Unassembled WGS sequence"/>
</dbReference>
<feature type="domain" description="PHD-type" evidence="11">
    <location>
        <begin position="1095"/>
        <end position="1223"/>
    </location>
</feature>
<dbReference type="InterPro" id="IPR019787">
    <property type="entry name" value="Znf_PHD-finger"/>
</dbReference>
<evidence type="ECO:0000256" key="4">
    <source>
        <dbReference type="ARBA" id="ARBA00023242"/>
    </source>
</evidence>
<keyword evidence="2 5" id="KW-0863">Zinc-finger</keyword>
<feature type="compositionally biased region" description="Polar residues" evidence="6">
    <location>
        <begin position="86"/>
        <end position="103"/>
    </location>
</feature>
<dbReference type="PROSITE" id="PS50016">
    <property type="entry name" value="ZF_PHD_2"/>
    <property type="match status" value="1"/>
</dbReference>
<dbReference type="CDD" id="cd15571">
    <property type="entry name" value="ePHD"/>
    <property type="match status" value="1"/>
</dbReference>
<feature type="region of interest" description="Disordered" evidence="6">
    <location>
        <begin position="1"/>
        <end position="255"/>
    </location>
</feature>
<feature type="domain" description="ELM2" evidence="10">
    <location>
        <begin position="544"/>
        <end position="710"/>
    </location>
</feature>
<sequence>MGSKKEDGDAQMSRSGSPANADSVQSKGDAHNDEVNDNNATEGTTPSKAPSKASSTRHSTPAASNSENQPPPQASADATAALDVDQQPQDSKSTDSDSVQPSRKTSEEAAAAPYGTRSRNRPGRSRINYAEDTEMDFEMTAPASTNGNASDPPSRSSVAAESVQPLGVSGKKGAGAGQGSAPWGNSGPNPKDTQANLSISGSSATTPAAQTNTAQPATKRRKNAAKDVANGTQASAAAPSQATKRGAQAQVQAPAAVPYTRESNMMTFEFSGALMKDGHLQADDGQIVSVNDQVYLVCEPPGEPYYLCRIMEFIHKENDPKLRVESLRVNWFYRPRDVGRYNNDTRLVYATMHSDICPVASLRGKCNISHRSEIGDLDEYRKGKDSFWFNQVFDRFIHRWYDVIPTSQVINVPVKVKRALDERWKYICLETSRVKELTSAVKSCKRCVGYCASRAQEKKLEARRTPLIGTTNEDGEEEEIIDEEEEEVGSDNSATPDPDSQVDLHPGTQAEIALAKMWPMRYLGIHCRVEDALQYDDRAIYPRASSRLGPRHQANVNVWHGQPVEFVKPAEIKKRYVKSTNNKVQGKLTKETVAAIEADKAEKAKRPKWVMDEPVGYVRRGEDLPNKDSKCTAELIFKMPPLGVHSTRGEDNAPTVTEEQVKAYMERAKKLASHVGVESYNTNFLTKALALFTKHQYDADAALKQVKKLDKRKDLKEPELTKEEEKKWNEGVAKYGSEIRNVRLHTSKTMFYGDAVRYYYMWKKTPKGKEIWGSYSNRKGRSKKVEPDAQSRLLDDVADEKDDSAFDNEKAVQRKRNFQCKFCTVRHSRQWRRAPGVSPGQMIPADGRSKDKSGFVVALCLRCANLWRKYAVKWENVDEIAKKVAQGGGKAWKRRIDEELLREVYAAQADPTPAVAAPEYLDLPAAAAQAVGEPAKKKQKTGAVGNGDSGTSTPNNEPAAAKKKEKEKPAPPPKAPTPPPVPAQPRLRALPCAVCRTSDGTRLECAACRLTVHKACYGVEDVRQANKWYCDTCRNDKKESVSYTYECVLCPHKVTEQDFYEQPKVTHKKKSDRDREKERLEKELIDIAKEDYRIRQQEKGRPLVPREPLKRTADNNWVHVYCALWHPEVKFSNANRLDMVEGVGASTLRYDQVCKLCKTSNGACVSCLQCHANFHVGCAHDRGYTFGFDITPVKATRRDAVPTVTLNGDTGTMAAAIWCKEHTPKTPVHPITEEVEGSDIVALQLFAREFKQADLTLTGTARKANLVDQSTRSITQPVPTTVNRRASAVTAQTPTSARGRHSNAGLPIKEESTEPTAPRPERNCVRCKIDSSPRWWKVEDAPSQASAAEGPLKPNGVEINGQAAVEQKPTIENGQIVNGAADHTMVDAPPATAPAVPGRLHLNTDVATASSTAYLCQKCHWKKEQGISEEEDRERSKSVLPEPTQLPLRSPVQAFVAPPPAPVTPWGIPGGPPSLPPNPNQPPPLPAWHNPPATSHPPLHHVPNGLGYPPPPHVPGGHHGPYQHPYPPPNGYPPHTGAPIHPQMPPTPMRPSYGPPSTGLIVKWAILGSLFAFFMLWFIGGYIHAKRRLKAGKPLLAYHRCTALLTVIWQFLVSWQERKRYGQTPQNHFTFYATQNPYGARPPYQQRADGSWPEPPPMYNGGDAPPQYFAPPGATKANPNQSAQGMEMPQYGAPMGGPQGPQQSGVVGGNGDVEQGGSQALPPRPPQKAKAVLKGFTDRFRK</sequence>
<dbReference type="PROSITE" id="PS51805">
    <property type="entry name" value="EPHD"/>
    <property type="match status" value="1"/>
</dbReference>
<keyword evidence="7" id="KW-0812">Transmembrane</keyword>
<dbReference type="PROSITE" id="PS51156">
    <property type="entry name" value="ELM2"/>
    <property type="match status" value="1"/>
</dbReference>
<dbReference type="InterPro" id="IPR034732">
    <property type="entry name" value="EPHD"/>
</dbReference>
<feature type="region of interest" description="Disordered" evidence="6">
    <location>
        <begin position="464"/>
        <end position="504"/>
    </location>
</feature>
<keyword evidence="7" id="KW-0472">Membrane</keyword>
<evidence type="ECO:0000256" key="2">
    <source>
        <dbReference type="ARBA" id="ARBA00022771"/>
    </source>
</evidence>
<dbReference type="PANTHER" id="PTHR47672:SF1">
    <property type="entry name" value="E3 UBIQUITIN-PROTEIN LIGASE SNT2"/>
    <property type="match status" value="1"/>
</dbReference>
<keyword evidence="13" id="KW-1185">Reference proteome</keyword>
<feature type="compositionally biased region" description="Polar residues" evidence="6">
    <location>
        <begin position="186"/>
        <end position="203"/>
    </location>
</feature>
<dbReference type="SMART" id="SM00439">
    <property type="entry name" value="BAH"/>
    <property type="match status" value="1"/>
</dbReference>
<keyword evidence="3" id="KW-0862">Zinc</keyword>
<evidence type="ECO:0000313" key="13">
    <source>
        <dbReference type="Proteomes" id="UP001521222"/>
    </source>
</evidence>
<dbReference type="Gene3D" id="2.30.30.490">
    <property type="match status" value="1"/>
</dbReference>
<evidence type="ECO:0000259" key="10">
    <source>
        <dbReference type="PROSITE" id="PS51156"/>
    </source>
</evidence>